<dbReference type="EMBL" id="NHSJ01000025">
    <property type="protein sequence ID" value="PPQ33252.1"/>
    <property type="molecule type" value="Genomic_DNA"/>
</dbReference>
<protein>
    <submittedName>
        <fullName evidence="2">Uncharacterized protein</fullName>
    </submittedName>
</protein>
<dbReference type="GO" id="GO:0003677">
    <property type="term" value="F:DNA binding"/>
    <property type="evidence" value="ECO:0007669"/>
    <property type="project" value="UniProtKB-KW"/>
</dbReference>
<reference evidence="2 3" key="1">
    <citation type="journal article" date="2018" name="Arch. Microbiol.">
        <title>New insights into the metabolic potential of the phototrophic purple bacterium Rhodopila globiformis DSM 161(T) from its draft genome sequence and evidence for a vanadium-dependent nitrogenase.</title>
        <authorList>
            <person name="Imhoff J.F."/>
            <person name="Rahn T."/>
            <person name="Kunzel S."/>
            <person name="Neulinger S.C."/>
        </authorList>
    </citation>
    <scope>NUCLEOTIDE SEQUENCE [LARGE SCALE GENOMIC DNA]</scope>
    <source>
        <strain evidence="2 3">DSM 16996</strain>
    </source>
</reference>
<dbReference type="OrthoDB" id="407979at2"/>
<dbReference type="InterPro" id="IPR050807">
    <property type="entry name" value="TransReg_Diox_bact_type"/>
</dbReference>
<keyword evidence="1" id="KW-0238">DNA-binding</keyword>
<dbReference type="Gene3D" id="1.10.260.40">
    <property type="entry name" value="lambda repressor-like DNA-binding domains"/>
    <property type="match status" value="1"/>
</dbReference>
<name>A0A2S6NF34_9HYPH</name>
<comment type="caution">
    <text evidence="2">The sequence shown here is derived from an EMBL/GenBank/DDBJ whole genome shotgun (WGS) entry which is preliminary data.</text>
</comment>
<dbReference type="InterPro" id="IPR010982">
    <property type="entry name" value="Lambda_DNA-bd_dom_sf"/>
</dbReference>
<organism evidence="2 3">
    <name type="scientific">Rhodoblastus sphagnicola</name>
    <dbReference type="NCBI Taxonomy" id="333368"/>
    <lineage>
        <taxon>Bacteria</taxon>
        <taxon>Pseudomonadati</taxon>
        <taxon>Pseudomonadota</taxon>
        <taxon>Alphaproteobacteria</taxon>
        <taxon>Hyphomicrobiales</taxon>
        <taxon>Rhodoblastaceae</taxon>
        <taxon>Rhodoblastus</taxon>
    </lineage>
</organism>
<dbReference type="CDD" id="cd00093">
    <property type="entry name" value="HTH_XRE"/>
    <property type="match status" value="1"/>
</dbReference>
<dbReference type="PROSITE" id="PS50943">
    <property type="entry name" value="HTH_CROC1"/>
    <property type="match status" value="1"/>
</dbReference>
<keyword evidence="3" id="KW-1185">Reference proteome</keyword>
<proteinExistence type="predicted"/>
<accession>A0A2S6NF34</accession>
<evidence type="ECO:0000256" key="1">
    <source>
        <dbReference type="ARBA" id="ARBA00023125"/>
    </source>
</evidence>
<dbReference type="GO" id="GO:0005829">
    <property type="term" value="C:cytosol"/>
    <property type="evidence" value="ECO:0007669"/>
    <property type="project" value="TreeGrafter"/>
</dbReference>
<sequence>MGKKAPDLTDLQHERFDGILTTLAQRVRTLRKAKGMSGRQFAEKVGISHTTVVMIEGGAINISLLIVFLVAEALEVEVNVLLNDLASETTTQADGASELSRSELNITLSDTSQD</sequence>
<dbReference type="RefSeq" id="WP_104506272.1">
    <property type="nucleotide sequence ID" value="NZ_JACIGC010000023.1"/>
</dbReference>
<evidence type="ECO:0000313" key="2">
    <source>
        <dbReference type="EMBL" id="PPQ33252.1"/>
    </source>
</evidence>
<dbReference type="SUPFAM" id="SSF47413">
    <property type="entry name" value="lambda repressor-like DNA-binding domains"/>
    <property type="match status" value="1"/>
</dbReference>
<dbReference type="SMART" id="SM00530">
    <property type="entry name" value="HTH_XRE"/>
    <property type="match status" value="1"/>
</dbReference>
<dbReference type="Proteomes" id="UP000239089">
    <property type="component" value="Unassembled WGS sequence"/>
</dbReference>
<gene>
    <name evidence="2" type="ORF">CCR94_02295</name>
</gene>
<dbReference type="PANTHER" id="PTHR46797">
    <property type="entry name" value="HTH-TYPE TRANSCRIPTIONAL REGULATOR"/>
    <property type="match status" value="1"/>
</dbReference>
<dbReference type="PANTHER" id="PTHR46797:SF1">
    <property type="entry name" value="METHYLPHOSPHONATE SYNTHASE"/>
    <property type="match status" value="1"/>
</dbReference>
<dbReference type="Pfam" id="PF01381">
    <property type="entry name" value="HTH_3"/>
    <property type="match status" value="1"/>
</dbReference>
<dbReference type="AlphaFoldDB" id="A0A2S6NF34"/>
<dbReference type="GO" id="GO:0003700">
    <property type="term" value="F:DNA-binding transcription factor activity"/>
    <property type="evidence" value="ECO:0007669"/>
    <property type="project" value="TreeGrafter"/>
</dbReference>
<dbReference type="InterPro" id="IPR001387">
    <property type="entry name" value="Cro/C1-type_HTH"/>
</dbReference>
<evidence type="ECO:0000313" key="3">
    <source>
        <dbReference type="Proteomes" id="UP000239089"/>
    </source>
</evidence>